<feature type="transmembrane region" description="Helical" evidence="2">
    <location>
        <begin position="342"/>
        <end position="370"/>
    </location>
</feature>
<gene>
    <name evidence="4" type="ORF">BN946_scf184499.g20</name>
</gene>
<dbReference type="InterPro" id="IPR000008">
    <property type="entry name" value="C2_dom"/>
</dbReference>
<feature type="transmembrane region" description="Helical" evidence="2">
    <location>
        <begin position="473"/>
        <end position="496"/>
    </location>
</feature>
<keyword evidence="2" id="KW-0812">Transmembrane</keyword>
<evidence type="ECO:0000256" key="2">
    <source>
        <dbReference type="SAM" id="Phobius"/>
    </source>
</evidence>
<proteinExistence type="predicted"/>
<dbReference type="OMA" id="MESEYQP"/>
<dbReference type="HOGENOM" id="CLU_582734_0_0_1"/>
<protein>
    <recommendedName>
        <fullName evidence="3">C2 domain-containing protein</fullName>
    </recommendedName>
</protein>
<keyword evidence="2" id="KW-1133">Transmembrane helix</keyword>
<feature type="domain" description="C2" evidence="3">
    <location>
        <begin position="1"/>
        <end position="112"/>
    </location>
</feature>
<evidence type="ECO:0000256" key="1">
    <source>
        <dbReference type="SAM" id="MobiDB-lite"/>
    </source>
</evidence>
<sequence>MHFTNPWHVTVIRTRGLSFVRPDKSWRPIVKITVVDGSHEYVLPEVVLGSDGQNSDFKSFVPVHGVNRSTSLVLQVFHRSQTKKKHRKPTLVGSAKLPLAEIINKYPLPHSRPVHHDVRLSCPPPQRKSPTVGGRRQHSATLTLKFVVPNPTQPSRPPSPIDNAYSEMDGMFSDGASSSKDPADTLVASVQDEFNEQGPWDQQQPESLPGALGLRRRRRRLTGFHVDSDTDQGASESSVEGPWPRTPIDDYFGAAYEDEDAMSGWTKAVDGGFEGAVVSPSMIPLIPLHEGDNVSMTSMRRSLSFAESVVDVFAPYHELREADQDNDLDKAEKVLGRLLTEWYVVGASLLALAGIDAAVFGFAPGALFVVDGFSKSVVAIGAIAAGIGLVTDTWFLVLYSGANAEKFQVRTFCNPGLETISTDTFTVYLKQRLAKDVYKSYFFFCLTCRLPAVCMFISAMALMFFLLGVAWAAWPAAVLVMSFVAGMLLTSQFLVFGIHRFIEAVIWIVRVVWRKIARPLQPNPPQTHSGGLPHMQQGRAPRPSRTSQNRERVEMPIPEPARA</sequence>
<evidence type="ECO:0000313" key="5">
    <source>
        <dbReference type="Proteomes" id="UP000029665"/>
    </source>
</evidence>
<dbReference type="OrthoDB" id="2642524at2759"/>
<dbReference type="STRING" id="5643.A0A060S2G3"/>
<reference evidence="4" key="1">
    <citation type="submission" date="2014-01" db="EMBL/GenBank/DDBJ databases">
        <title>The genome of the white-rot fungus Pycnoporus cinnabarinus: a basidiomycete model with a versatile arsenal for lignocellulosic biomass breakdown.</title>
        <authorList>
            <person name="Levasseur A."/>
            <person name="Lomascolo A."/>
            <person name="Ruiz-Duenas F.J."/>
            <person name="Uzan E."/>
            <person name="Piumi F."/>
            <person name="Kues U."/>
            <person name="Ram A.F.J."/>
            <person name="Murat C."/>
            <person name="Haon M."/>
            <person name="Benoit I."/>
            <person name="Arfi Y."/>
            <person name="Chevret D."/>
            <person name="Drula E."/>
            <person name="Kwon M.J."/>
            <person name="Gouret P."/>
            <person name="Lesage-Meessen L."/>
            <person name="Lombard V."/>
            <person name="Mariette J."/>
            <person name="Noirot C."/>
            <person name="Park J."/>
            <person name="Patyshakuliyeva A."/>
            <person name="Wieneger R.A.B."/>
            <person name="Wosten H.A.B."/>
            <person name="Martin F."/>
            <person name="Coutinho P.M."/>
            <person name="de Vries R."/>
            <person name="Martinez A.T."/>
            <person name="Klopp C."/>
            <person name="Pontarotti P."/>
            <person name="Henrissat B."/>
            <person name="Record E."/>
        </authorList>
    </citation>
    <scope>NUCLEOTIDE SEQUENCE [LARGE SCALE GENOMIC DNA]</scope>
    <source>
        <strain evidence="4">BRFM137</strain>
    </source>
</reference>
<accession>A0A060S2G3</accession>
<comment type="caution">
    <text evidence="4">The sequence shown here is derived from an EMBL/GenBank/DDBJ whole genome shotgun (WGS) entry which is preliminary data.</text>
</comment>
<dbReference type="Proteomes" id="UP000029665">
    <property type="component" value="Unassembled WGS sequence"/>
</dbReference>
<feature type="compositionally biased region" description="Pro residues" evidence="1">
    <location>
        <begin position="151"/>
        <end position="160"/>
    </location>
</feature>
<feature type="region of interest" description="Disordered" evidence="1">
    <location>
        <begin position="114"/>
        <end position="182"/>
    </location>
</feature>
<feature type="region of interest" description="Disordered" evidence="1">
    <location>
        <begin position="223"/>
        <end position="245"/>
    </location>
</feature>
<feature type="region of interest" description="Disordered" evidence="1">
    <location>
        <begin position="523"/>
        <end position="563"/>
    </location>
</feature>
<feature type="transmembrane region" description="Helical" evidence="2">
    <location>
        <begin position="376"/>
        <end position="399"/>
    </location>
</feature>
<name>A0A060S2G3_PYCCI</name>
<dbReference type="PROSITE" id="PS50004">
    <property type="entry name" value="C2"/>
    <property type="match status" value="1"/>
</dbReference>
<feature type="transmembrane region" description="Helical" evidence="2">
    <location>
        <begin position="441"/>
        <end position="467"/>
    </location>
</feature>
<dbReference type="EMBL" id="CCBP010000019">
    <property type="protein sequence ID" value="CDO68495.1"/>
    <property type="molecule type" value="Genomic_DNA"/>
</dbReference>
<evidence type="ECO:0000259" key="3">
    <source>
        <dbReference type="PROSITE" id="PS50004"/>
    </source>
</evidence>
<keyword evidence="5" id="KW-1185">Reference proteome</keyword>
<dbReference type="AlphaFoldDB" id="A0A060S2G3"/>
<organism evidence="4 5">
    <name type="scientific">Pycnoporus cinnabarinus</name>
    <name type="common">Cinnabar-red polypore</name>
    <name type="synonym">Trametes cinnabarina</name>
    <dbReference type="NCBI Taxonomy" id="5643"/>
    <lineage>
        <taxon>Eukaryota</taxon>
        <taxon>Fungi</taxon>
        <taxon>Dikarya</taxon>
        <taxon>Basidiomycota</taxon>
        <taxon>Agaricomycotina</taxon>
        <taxon>Agaricomycetes</taxon>
        <taxon>Polyporales</taxon>
        <taxon>Polyporaceae</taxon>
        <taxon>Trametes</taxon>
    </lineage>
</organism>
<keyword evidence="2" id="KW-0472">Membrane</keyword>
<evidence type="ECO:0000313" key="4">
    <source>
        <dbReference type="EMBL" id="CDO68495.1"/>
    </source>
</evidence>